<keyword evidence="2" id="KW-1185">Reference proteome</keyword>
<dbReference type="Proteomes" id="UP001230426">
    <property type="component" value="Unassembled WGS sequence"/>
</dbReference>
<comment type="caution">
    <text evidence="1">The sequence shown here is derived from an EMBL/GenBank/DDBJ whole genome shotgun (WGS) entry which is preliminary data.</text>
</comment>
<name>A0ABT9RNR5_9ACTN</name>
<dbReference type="EMBL" id="JAUSRB010000004">
    <property type="protein sequence ID" value="MDP9870349.1"/>
    <property type="molecule type" value="Genomic_DNA"/>
</dbReference>
<proteinExistence type="predicted"/>
<protein>
    <submittedName>
        <fullName evidence="1">Uncharacterized protein</fullName>
    </submittedName>
</protein>
<evidence type="ECO:0000313" key="2">
    <source>
        <dbReference type="Proteomes" id="UP001230426"/>
    </source>
</evidence>
<dbReference type="RefSeq" id="WP_306876218.1">
    <property type="nucleotide sequence ID" value="NZ_JAUSRB010000004.1"/>
</dbReference>
<evidence type="ECO:0000313" key="1">
    <source>
        <dbReference type="EMBL" id="MDP9870349.1"/>
    </source>
</evidence>
<organism evidence="1 2">
    <name type="scientific">Streptosporangium brasiliense</name>
    <dbReference type="NCBI Taxonomy" id="47480"/>
    <lineage>
        <taxon>Bacteria</taxon>
        <taxon>Bacillati</taxon>
        <taxon>Actinomycetota</taxon>
        <taxon>Actinomycetes</taxon>
        <taxon>Streptosporangiales</taxon>
        <taxon>Streptosporangiaceae</taxon>
        <taxon>Streptosporangium</taxon>
    </lineage>
</organism>
<accession>A0ABT9RNR5</accession>
<gene>
    <name evidence="1" type="ORF">J2S55_009687</name>
</gene>
<reference evidence="1 2" key="1">
    <citation type="submission" date="2023-07" db="EMBL/GenBank/DDBJ databases">
        <title>Sequencing the genomes of 1000 actinobacteria strains.</title>
        <authorList>
            <person name="Klenk H.-P."/>
        </authorList>
    </citation>
    <scope>NUCLEOTIDE SEQUENCE [LARGE SCALE GENOMIC DNA]</scope>
    <source>
        <strain evidence="1 2">DSM 44109</strain>
    </source>
</reference>
<sequence length="83" mass="9502">MSLFKRSPDRVRARAAARLARISREQVLDWLDVCLSGAWKAAEDHRKNLQDDELDELEKGLQMALGAVDDLRRRRAGQTTPRT</sequence>